<dbReference type="Proteomes" id="UP001500420">
    <property type="component" value="Unassembled WGS sequence"/>
</dbReference>
<comment type="caution">
    <text evidence="1">The sequence shown here is derived from an EMBL/GenBank/DDBJ whole genome shotgun (WGS) entry which is preliminary data.</text>
</comment>
<protein>
    <recommendedName>
        <fullName evidence="3">C2H2-type domain-containing protein</fullName>
    </recommendedName>
</protein>
<proteinExistence type="predicted"/>
<keyword evidence="2" id="KW-1185">Reference proteome</keyword>
<evidence type="ECO:0000313" key="2">
    <source>
        <dbReference type="Proteomes" id="UP001500420"/>
    </source>
</evidence>
<dbReference type="AlphaFoldDB" id="A0AAV3TCM2"/>
<evidence type="ECO:0000313" key="1">
    <source>
        <dbReference type="EMBL" id="GAA0678824.1"/>
    </source>
</evidence>
<organism evidence="1 2">
    <name type="scientific">Natronoarchaeum mannanilyticum</name>
    <dbReference type="NCBI Taxonomy" id="926360"/>
    <lineage>
        <taxon>Archaea</taxon>
        <taxon>Methanobacteriati</taxon>
        <taxon>Methanobacteriota</taxon>
        <taxon>Stenosarchaea group</taxon>
        <taxon>Halobacteria</taxon>
        <taxon>Halobacteriales</taxon>
        <taxon>Natronoarchaeaceae</taxon>
    </lineage>
</organism>
<accession>A0AAV3TCM2</accession>
<dbReference type="EMBL" id="BAAADV010000007">
    <property type="protein sequence ID" value="GAA0678824.1"/>
    <property type="molecule type" value="Genomic_DNA"/>
</dbReference>
<gene>
    <name evidence="1" type="ORF">GCM10009020_29010</name>
</gene>
<reference evidence="1 2" key="1">
    <citation type="journal article" date="2019" name="Int. J. Syst. Evol. Microbiol.">
        <title>The Global Catalogue of Microorganisms (GCM) 10K type strain sequencing project: providing services to taxonomists for standard genome sequencing and annotation.</title>
        <authorList>
            <consortium name="The Broad Institute Genomics Platform"/>
            <consortium name="The Broad Institute Genome Sequencing Center for Infectious Disease"/>
            <person name="Wu L."/>
            <person name="Ma J."/>
        </authorList>
    </citation>
    <scope>NUCLEOTIDE SEQUENCE [LARGE SCALE GENOMIC DNA]</scope>
    <source>
        <strain evidence="1 2">JCM 16328</strain>
    </source>
</reference>
<name>A0AAV3TCM2_9EURY</name>
<dbReference type="RefSeq" id="WP_343774773.1">
    <property type="nucleotide sequence ID" value="NZ_BAAADV010000007.1"/>
</dbReference>
<sequence>MKRPEVKDRFVNPDAELPYGVTPEHVTNAIQEVYDYWHEVNEWHLENDYGRFHQQFRANNAIGGFLGHRFTLELAEEMGSLEANQMDDGYPDLLHTGGEYEWPSLAVKDKEGAGPGLEVKSSQDTTFYAHHNVEEWLIGIHYQINAEDETPADVAPIEFTQVLCASMDHDDWVYRDADGSNRTNTSDLPKEGMHELRKNPVYEMESGLVQGNNADWNRQYRQNHARFDPVYREENPAILPDEDGSNVCDDCGQIFKNARGVTMHQGGSEDCGD</sequence>
<evidence type="ECO:0008006" key="3">
    <source>
        <dbReference type="Google" id="ProtNLM"/>
    </source>
</evidence>